<comment type="similarity">
    <text evidence="1">Belongs to the LysR transcriptional regulatory family.</text>
</comment>
<evidence type="ECO:0000256" key="5">
    <source>
        <dbReference type="SAM" id="SignalP"/>
    </source>
</evidence>
<dbReference type="InterPro" id="IPR036390">
    <property type="entry name" value="WH_DNA-bd_sf"/>
</dbReference>
<evidence type="ECO:0000313" key="8">
    <source>
        <dbReference type="Proteomes" id="UP001519332"/>
    </source>
</evidence>
<dbReference type="RefSeq" id="WP_209642350.1">
    <property type="nucleotide sequence ID" value="NZ_JAGINW010000001.1"/>
</dbReference>
<dbReference type="Gene3D" id="1.10.10.10">
    <property type="entry name" value="Winged helix-like DNA-binding domain superfamily/Winged helix DNA-binding domain"/>
    <property type="match status" value="1"/>
</dbReference>
<feature type="chain" id="PRO_5047526777" evidence="5">
    <location>
        <begin position="21"/>
        <end position="311"/>
    </location>
</feature>
<dbReference type="Gene3D" id="3.40.190.10">
    <property type="entry name" value="Periplasmic binding protein-like II"/>
    <property type="match status" value="1"/>
</dbReference>
<evidence type="ECO:0000256" key="3">
    <source>
        <dbReference type="ARBA" id="ARBA00023125"/>
    </source>
</evidence>
<dbReference type="PANTHER" id="PTHR30126">
    <property type="entry name" value="HTH-TYPE TRANSCRIPTIONAL REGULATOR"/>
    <property type="match status" value="1"/>
</dbReference>
<dbReference type="SUPFAM" id="SSF53850">
    <property type="entry name" value="Periplasmic binding protein-like II"/>
    <property type="match status" value="1"/>
</dbReference>
<evidence type="ECO:0000256" key="1">
    <source>
        <dbReference type="ARBA" id="ARBA00009437"/>
    </source>
</evidence>
<dbReference type="Pfam" id="PF00126">
    <property type="entry name" value="HTH_1"/>
    <property type="match status" value="1"/>
</dbReference>
<gene>
    <name evidence="7" type="ORF">JOF56_005492</name>
</gene>
<reference evidence="7 8" key="1">
    <citation type="submission" date="2021-03" db="EMBL/GenBank/DDBJ databases">
        <title>Sequencing the genomes of 1000 actinobacteria strains.</title>
        <authorList>
            <person name="Klenk H.-P."/>
        </authorList>
    </citation>
    <scope>NUCLEOTIDE SEQUENCE [LARGE SCALE GENOMIC DNA]</scope>
    <source>
        <strain evidence="7 8">DSM 46670</strain>
    </source>
</reference>
<dbReference type="InterPro" id="IPR000847">
    <property type="entry name" value="LysR_HTH_N"/>
</dbReference>
<dbReference type="SUPFAM" id="SSF46785">
    <property type="entry name" value="Winged helix' DNA-binding domain"/>
    <property type="match status" value="1"/>
</dbReference>
<dbReference type="PROSITE" id="PS50931">
    <property type="entry name" value="HTH_LYSR"/>
    <property type="match status" value="1"/>
</dbReference>
<keyword evidence="2" id="KW-0805">Transcription regulation</keyword>
<evidence type="ECO:0000259" key="6">
    <source>
        <dbReference type="PROSITE" id="PS50931"/>
    </source>
</evidence>
<proteinExistence type="inferred from homology"/>
<keyword evidence="5" id="KW-0732">Signal</keyword>
<keyword evidence="4" id="KW-0804">Transcription</keyword>
<dbReference type="InterPro" id="IPR005119">
    <property type="entry name" value="LysR_subst-bd"/>
</dbReference>
<evidence type="ECO:0000256" key="4">
    <source>
        <dbReference type="ARBA" id="ARBA00023163"/>
    </source>
</evidence>
<dbReference type="Pfam" id="PF03466">
    <property type="entry name" value="LysR_substrate"/>
    <property type="match status" value="1"/>
</dbReference>
<feature type="domain" description="HTH lysR-type" evidence="6">
    <location>
        <begin position="1"/>
        <end position="58"/>
    </location>
</feature>
<evidence type="ECO:0000313" key="7">
    <source>
        <dbReference type="EMBL" id="MBP2325107.1"/>
    </source>
</evidence>
<dbReference type="GO" id="GO:0003677">
    <property type="term" value="F:DNA binding"/>
    <property type="evidence" value="ECO:0007669"/>
    <property type="project" value="UniProtKB-KW"/>
</dbReference>
<evidence type="ECO:0000256" key="2">
    <source>
        <dbReference type="ARBA" id="ARBA00023015"/>
    </source>
</evidence>
<feature type="signal peptide" evidence="5">
    <location>
        <begin position="1"/>
        <end position="20"/>
    </location>
</feature>
<dbReference type="EMBL" id="JAGINW010000001">
    <property type="protein sequence ID" value="MBP2325107.1"/>
    <property type="molecule type" value="Genomic_DNA"/>
</dbReference>
<organism evidence="7 8">
    <name type="scientific">Kibdelosporangium banguiense</name>
    <dbReference type="NCBI Taxonomy" id="1365924"/>
    <lineage>
        <taxon>Bacteria</taxon>
        <taxon>Bacillati</taxon>
        <taxon>Actinomycetota</taxon>
        <taxon>Actinomycetes</taxon>
        <taxon>Pseudonocardiales</taxon>
        <taxon>Pseudonocardiaceae</taxon>
        <taxon>Kibdelosporangium</taxon>
    </lineage>
</organism>
<comment type="caution">
    <text evidence="7">The sequence shown here is derived from an EMBL/GenBank/DDBJ whole genome shotgun (WGS) entry which is preliminary data.</text>
</comment>
<dbReference type="InterPro" id="IPR036388">
    <property type="entry name" value="WH-like_DNA-bd_sf"/>
</dbReference>
<sequence length="311" mass="32792">MTLTQLSAFVLVARLGSVKAAACALGVSEPAVSQALGALRHQFGDSLVERAGPTMRLTTAGSRLLPVASQMVALGADAEQAVRTGKGIPDQLRVVASSTLLEFVATPLVTAFSERPGRRIDASAGGAATGEMPVLLANRFADVALGPGFGPSEDTVSEPVFRTRLVVVTGSRPPGGPARWIWLADSSATDPAGDIGKLLRRLRVPDERIRVFPSQTAAWAAAADGQGVAIAPAHLITARLRRGELQVVNTSVTPAESVWYLTTLTPERRSIAAETFRHFLSTATALRVMREPGAGVLPSRFKPPVYVTLWS</sequence>
<dbReference type="Proteomes" id="UP001519332">
    <property type="component" value="Unassembled WGS sequence"/>
</dbReference>
<dbReference type="PANTHER" id="PTHR30126:SF39">
    <property type="entry name" value="HTH-TYPE TRANSCRIPTIONAL REGULATOR CYSL"/>
    <property type="match status" value="1"/>
</dbReference>
<keyword evidence="3 7" id="KW-0238">DNA-binding</keyword>
<accession>A0ABS4TL20</accession>
<name>A0ABS4TL20_9PSEU</name>
<keyword evidence="8" id="KW-1185">Reference proteome</keyword>
<protein>
    <submittedName>
        <fullName evidence="7">DNA-binding transcriptional LysR family regulator</fullName>
    </submittedName>
</protein>